<dbReference type="Gene3D" id="3.20.20.140">
    <property type="entry name" value="Metal-dependent hydrolases"/>
    <property type="match status" value="1"/>
</dbReference>
<proteinExistence type="predicted"/>
<accession>A0AAV9MZS4</accession>
<dbReference type="RefSeq" id="XP_064702763.1">
    <property type="nucleotide sequence ID" value="XM_064850281.1"/>
</dbReference>
<dbReference type="PANTHER" id="PTHR35563:SF2">
    <property type="entry name" value="BARREL METAL-DEPENDENT HYDROLASE, PUTATIVE (AFU_ORTHOLOGUE AFUA_1G16240)-RELATED"/>
    <property type="match status" value="1"/>
</dbReference>
<dbReference type="SUPFAM" id="SSF51556">
    <property type="entry name" value="Metallo-dependent hydrolases"/>
    <property type="match status" value="1"/>
</dbReference>
<comment type="caution">
    <text evidence="2">The sequence shown here is derived from an EMBL/GenBank/DDBJ whole genome shotgun (WGS) entry which is preliminary data.</text>
</comment>
<dbReference type="GeneID" id="89974892"/>
<sequence>MKFSSHIAQNCRRLKSRQCKNVYNIARSSTSYSLRSKQSTLSRSLPRGTWDSHMHVVDPQNFPLDVDAQYTPHPHTLVDAKAFYSALGIKNMVFVQPSIYGNDNSCMLEALKEVGPSRGRAIVGIDPKTTSIETLQEWHGLGVRGARLNFVSVGRELSEIELHREIESYVALLEPLDWVLELFIPMKQLVALEKILPSLDDPFVCIDHFGWPNLPAYDPSRPLDPYSLDGFESLTRLLQRNAWVKLSAPYRLSKDPEIRDLGVIARELIKDHRERVIYATDWPHTRFDNIDPVPFIEKCFEWCADDERRVEKLFRENALELWGAHVVDEDPRPPEKNR</sequence>
<gene>
    <name evidence="2" type="ORF">LTR84_006723</name>
</gene>
<evidence type="ECO:0000313" key="2">
    <source>
        <dbReference type="EMBL" id="KAK5047201.1"/>
    </source>
</evidence>
<dbReference type="GO" id="GO:0016787">
    <property type="term" value="F:hydrolase activity"/>
    <property type="evidence" value="ECO:0007669"/>
    <property type="project" value="InterPro"/>
</dbReference>
<dbReference type="InterPro" id="IPR052358">
    <property type="entry name" value="Aro_Compnd_Degr_Hydrolases"/>
</dbReference>
<reference evidence="2 3" key="1">
    <citation type="submission" date="2023-08" db="EMBL/GenBank/DDBJ databases">
        <title>Black Yeasts Isolated from many extreme environments.</title>
        <authorList>
            <person name="Coleine C."/>
            <person name="Stajich J.E."/>
            <person name="Selbmann L."/>
        </authorList>
    </citation>
    <scope>NUCLEOTIDE SEQUENCE [LARGE SCALE GENOMIC DNA]</scope>
    <source>
        <strain evidence="2 3">CCFEE 5792</strain>
    </source>
</reference>
<dbReference type="Proteomes" id="UP001358417">
    <property type="component" value="Unassembled WGS sequence"/>
</dbReference>
<protein>
    <recommendedName>
        <fullName evidence="1">Amidohydrolase-related domain-containing protein</fullName>
    </recommendedName>
</protein>
<dbReference type="EMBL" id="JAVRRD010000026">
    <property type="protein sequence ID" value="KAK5047201.1"/>
    <property type="molecule type" value="Genomic_DNA"/>
</dbReference>
<dbReference type="InterPro" id="IPR032466">
    <property type="entry name" value="Metal_Hydrolase"/>
</dbReference>
<dbReference type="Pfam" id="PF04909">
    <property type="entry name" value="Amidohydro_2"/>
    <property type="match status" value="1"/>
</dbReference>
<dbReference type="PANTHER" id="PTHR35563">
    <property type="entry name" value="BARREL METAL-DEPENDENT HYDROLASE, PUTATIVE (AFU_ORTHOLOGUE AFUA_1G16240)-RELATED"/>
    <property type="match status" value="1"/>
</dbReference>
<name>A0AAV9MZS4_9EURO</name>
<feature type="domain" description="Amidohydrolase-related" evidence="1">
    <location>
        <begin position="50"/>
        <end position="323"/>
    </location>
</feature>
<evidence type="ECO:0000313" key="3">
    <source>
        <dbReference type="Proteomes" id="UP001358417"/>
    </source>
</evidence>
<dbReference type="InterPro" id="IPR006680">
    <property type="entry name" value="Amidohydro-rel"/>
</dbReference>
<organism evidence="2 3">
    <name type="scientific">Exophiala bonariae</name>
    <dbReference type="NCBI Taxonomy" id="1690606"/>
    <lineage>
        <taxon>Eukaryota</taxon>
        <taxon>Fungi</taxon>
        <taxon>Dikarya</taxon>
        <taxon>Ascomycota</taxon>
        <taxon>Pezizomycotina</taxon>
        <taxon>Eurotiomycetes</taxon>
        <taxon>Chaetothyriomycetidae</taxon>
        <taxon>Chaetothyriales</taxon>
        <taxon>Herpotrichiellaceae</taxon>
        <taxon>Exophiala</taxon>
    </lineage>
</organism>
<keyword evidence="3" id="KW-1185">Reference proteome</keyword>
<dbReference type="AlphaFoldDB" id="A0AAV9MZS4"/>
<evidence type="ECO:0000259" key="1">
    <source>
        <dbReference type="Pfam" id="PF04909"/>
    </source>
</evidence>